<evidence type="ECO:0000256" key="2">
    <source>
        <dbReference type="ARBA" id="ARBA00007998"/>
    </source>
</evidence>
<keyword evidence="6 8" id="KW-1133">Transmembrane helix</keyword>
<comment type="subcellular location">
    <subcellularLocation>
        <location evidence="1">Membrane</location>
        <topology evidence="1">Multi-pass membrane protein</topology>
    </subcellularLocation>
</comment>
<gene>
    <name evidence="9" type="ORF">FZC84_10745</name>
</gene>
<dbReference type="InterPro" id="IPR004761">
    <property type="entry name" value="Spore_GerAB"/>
</dbReference>
<evidence type="ECO:0000256" key="5">
    <source>
        <dbReference type="ARBA" id="ARBA00022692"/>
    </source>
</evidence>
<keyword evidence="5 8" id="KW-0812">Transmembrane</keyword>
<evidence type="ECO:0000256" key="7">
    <source>
        <dbReference type="ARBA" id="ARBA00023136"/>
    </source>
</evidence>
<dbReference type="EMBL" id="VTEG01000006">
    <property type="protein sequence ID" value="TYR99230.1"/>
    <property type="molecule type" value="Genomic_DNA"/>
</dbReference>
<evidence type="ECO:0000313" key="9">
    <source>
        <dbReference type="EMBL" id="TYR99230.1"/>
    </source>
</evidence>
<dbReference type="NCBIfam" id="TIGR00912">
    <property type="entry name" value="2A0309"/>
    <property type="match status" value="1"/>
</dbReference>
<reference evidence="9 10" key="1">
    <citation type="submission" date="2019-08" db="EMBL/GenBank/DDBJ databases">
        <title>Bacillus genomes from the desert of Cuatro Cienegas, Coahuila.</title>
        <authorList>
            <person name="Olmedo-Alvarez G."/>
        </authorList>
    </citation>
    <scope>NUCLEOTIDE SEQUENCE [LARGE SCALE GENOMIC DNA]</scope>
    <source>
        <strain evidence="9 10">CH128b_4D</strain>
    </source>
</reference>
<feature type="transmembrane region" description="Helical" evidence="8">
    <location>
        <begin position="323"/>
        <end position="339"/>
    </location>
</feature>
<feature type="transmembrane region" description="Helical" evidence="8">
    <location>
        <begin position="207"/>
        <end position="224"/>
    </location>
</feature>
<feature type="transmembrane region" description="Helical" evidence="8">
    <location>
        <begin position="236"/>
        <end position="257"/>
    </location>
</feature>
<dbReference type="PANTHER" id="PTHR34975:SF2">
    <property type="entry name" value="SPORE GERMINATION PROTEIN A2"/>
    <property type="match status" value="1"/>
</dbReference>
<dbReference type="Pfam" id="PF03845">
    <property type="entry name" value="Spore_permease"/>
    <property type="match status" value="1"/>
</dbReference>
<comment type="caution">
    <text evidence="9">The sequence shown here is derived from an EMBL/GenBank/DDBJ whole genome shotgun (WGS) entry which is preliminary data.</text>
</comment>
<evidence type="ECO:0000256" key="6">
    <source>
        <dbReference type="ARBA" id="ARBA00022989"/>
    </source>
</evidence>
<dbReference type="Proteomes" id="UP000325182">
    <property type="component" value="Unassembled WGS sequence"/>
</dbReference>
<feature type="transmembrane region" description="Helical" evidence="8">
    <location>
        <begin position="30"/>
        <end position="48"/>
    </location>
</feature>
<name>A0A5D4ME14_9BACI</name>
<feature type="transmembrane region" description="Helical" evidence="8">
    <location>
        <begin position="60"/>
        <end position="81"/>
    </location>
</feature>
<sequence length="389" mass="44257">MEDLKRQTGKNRLEGGKSRMAANKLTKGQMFFLLLQSQVGIGILSLPYDVFQKAESDGWISIIAAGCWIQVMLLVYVGLYIKVKKDHFHALLEEVLGKSLGYLTAILYVLYFLSVAVLILTLFNEIIDIWVLPRTPNWIIGIIMVFLGYYLGKESVQILARFNVLVTPILFIMFLLITYALKDAQILYLLPIGEAGVKNILLGSREALLAMLGFEILLVILPLTDANNKKKLKYVSLSNIVLTLSYCYLSIINFMFYSPEELKIVPQPLLYILKSFSFQIIERTDLLFLTIWVVTVFTSFVNYYFLAVSAARPLVKSSGIQRKLPLIFAILILTVNFFTNENNVYLVDKVSKVITNSSYAFVIVIPLILLFAAYIKNILRKEKIHEESM</sequence>
<evidence type="ECO:0000256" key="8">
    <source>
        <dbReference type="SAM" id="Phobius"/>
    </source>
</evidence>
<comment type="similarity">
    <text evidence="2">Belongs to the amino acid-polyamine-organocation (APC) superfamily. Spore germination protein (SGP) (TC 2.A.3.9) family.</text>
</comment>
<feature type="transmembrane region" description="Helical" evidence="8">
    <location>
        <begin position="164"/>
        <end position="181"/>
    </location>
</feature>
<dbReference type="GO" id="GO:0016020">
    <property type="term" value="C:membrane"/>
    <property type="evidence" value="ECO:0007669"/>
    <property type="project" value="UniProtKB-SubCell"/>
</dbReference>
<feature type="transmembrane region" description="Helical" evidence="8">
    <location>
        <begin position="286"/>
        <end position="311"/>
    </location>
</feature>
<keyword evidence="4" id="KW-0309">Germination</keyword>
<evidence type="ECO:0000256" key="1">
    <source>
        <dbReference type="ARBA" id="ARBA00004141"/>
    </source>
</evidence>
<protein>
    <submittedName>
        <fullName evidence="9">GerAB/ArcD/ProY family transporter</fullName>
    </submittedName>
</protein>
<evidence type="ECO:0000313" key="10">
    <source>
        <dbReference type="Proteomes" id="UP000325182"/>
    </source>
</evidence>
<evidence type="ECO:0000256" key="3">
    <source>
        <dbReference type="ARBA" id="ARBA00022448"/>
    </source>
</evidence>
<feature type="transmembrane region" description="Helical" evidence="8">
    <location>
        <begin position="102"/>
        <end position="123"/>
    </location>
</feature>
<keyword evidence="7 8" id="KW-0472">Membrane</keyword>
<proteinExistence type="inferred from homology"/>
<organism evidence="9 10">
    <name type="scientific">Rossellomorea vietnamensis</name>
    <dbReference type="NCBI Taxonomy" id="218284"/>
    <lineage>
        <taxon>Bacteria</taxon>
        <taxon>Bacillati</taxon>
        <taxon>Bacillota</taxon>
        <taxon>Bacilli</taxon>
        <taxon>Bacillales</taxon>
        <taxon>Bacillaceae</taxon>
        <taxon>Rossellomorea</taxon>
    </lineage>
</organism>
<dbReference type="GO" id="GO:0009847">
    <property type="term" value="P:spore germination"/>
    <property type="evidence" value="ECO:0007669"/>
    <property type="project" value="InterPro"/>
</dbReference>
<feature type="transmembrane region" description="Helical" evidence="8">
    <location>
        <begin position="359"/>
        <end position="379"/>
    </location>
</feature>
<feature type="transmembrane region" description="Helical" evidence="8">
    <location>
        <begin position="135"/>
        <end position="152"/>
    </location>
</feature>
<keyword evidence="3" id="KW-0813">Transport</keyword>
<dbReference type="AlphaFoldDB" id="A0A5D4ME14"/>
<evidence type="ECO:0000256" key="4">
    <source>
        <dbReference type="ARBA" id="ARBA00022544"/>
    </source>
</evidence>
<dbReference type="PANTHER" id="PTHR34975">
    <property type="entry name" value="SPORE GERMINATION PROTEIN A2"/>
    <property type="match status" value="1"/>
</dbReference>
<dbReference type="Gene3D" id="1.20.1740.10">
    <property type="entry name" value="Amino acid/polyamine transporter I"/>
    <property type="match status" value="1"/>
</dbReference>
<accession>A0A5D4ME14</accession>